<dbReference type="OrthoDB" id="6022609at2759"/>
<dbReference type="GO" id="GO:0005509">
    <property type="term" value="F:calcium ion binding"/>
    <property type="evidence" value="ECO:0007669"/>
    <property type="project" value="InterPro"/>
</dbReference>
<evidence type="ECO:0000313" key="4">
    <source>
        <dbReference type="Proteomes" id="UP000237246"/>
    </source>
</evidence>
<dbReference type="EMBL" id="PPHD01021028">
    <property type="protein sequence ID" value="POI28045.1"/>
    <property type="molecule type" value="Genomic_DNA"/>
</dbReference>
<dbReference type="AlphaFoldDB" id="A0A2P4SVA5"/>
<accession>A0A2P4SVA5</accession>
<sequence>IDYCSFGNHSCQHDCVSIPAGHRCRCREGFMLQHDGKSCRGESGTGLQEAAAMSVSPSAWR</sequence>
<feature type="non-terminal residue" evidence="3">
    <location>
        <position position="1"/>
    </location>
</feature>
<dbReference type="FunFam" id="2.10.25.10:FF:000041">
    <property type="entry name" value="matrilin-2 isoform X1"/>
    <property type="match status" value="1"/>
</dbReference>
<dbReference type="SUPFAM" id="SSF57196">
    <property type="entry name" value="EGF/Laminin"/>
    <property type="match status" value="1"/>
</dbReference>
<comment type="caution">
    <text evidence="3">The sequence shown here is derived from an EMBL/GenBank/DDBJ whole genome shotgun (WGS) entry which is preliminary data.</text>
</comment>
<proteinExistence type="predicted"/>
<evidence type="ECO:0000259" key="2">
    <source>
        <dbReference type="SMART" id="SM00179"/>
    </source>
</evidence>
<dbReference type="Proteomes" id="UP000237246">
    <property type="component" value="Unassembled WGS sequence"/>
</dbReference>
<dbReference type="Gene3D" id="2.10.25.10">
    <property type="entry name" value="Laminin"/>
    <property type="match status" value="1"/>
</dbReference>
<keyword evidence="1" id="KW-1015">Disulfide bond</keyword>
<evidence type="ECO:0000256" key="1">
    <source>
        <dbReference type="ARBA" id="ARBA00023157"/>
    </source>
</evidence>
<evidence type="ECO:0000313" key="3">
    <source>
        <dbReference type="EMBL" id="POI28045.1"/>
    </source>
</evidence>
<organism evidence="3 4">
    <name type="scientific">Bambusicola thoracicus</name>
    <name type="common">Chinese bamboo-partridge</name>
    <name type="synonym">Perdix thoracica</name>
    <dbReference type="NCBI Taxonomy" id="9083"/>
    <lineage>
        <taxon>Eukaryota</taxon>
        <taxon>Metazoa</taxon>
        <taxon>Chordata</taxon>
        <taxon>Craniata</taxon>
        <taxon>Vertebrata</taxon>
        <taxon>Euteleostomi</taxon>
        <taxon>Archelosauria</taxon>
        <taxon>Archosauria</taxon>
        <taxon>Dinosauria</taxon>
        <taxon>Saurischia</taxon>
        <taxon>Theropoda</taxon>
        <taxon>Coelurosauria</taxon>
        <taxon>Aves</taxon>
        <taxon>Neognathae</taxon>
        <taxon>Galloanserae</taxon>
        <taxon>Galliformes</taxon>
        <taxon>Phasianidae</taxon>
        <taxon>Perdicinae</taxon>
        <taxon>Bambusicola</taxon>
    </lineage>
</organism>
<feature type="domain" description="EGF-like calcium-binding" evidence="2">
    <location>
        <begin position="1"/>
        <end position="40"/>
    </location>
</feature>
<dbReference type="Pfam" id="PF14670">
    <property type="entry name" value="FXa_inhibition"/>
    <property type="match status" value="1"/>
</dbReference>
<dbReference type="InterPro" id="IPR001881">
    <property type="entry name" value="EGF-like_Ca-bd_dom"/>
</dbReference>
<name>A0A2P4SVA5_BAMTH</name>
<gene>
    <name evidence="3" type="ORF">CIB84_008205</name>
</gene>
<reference evidence="3 4" key="1">
    <citation type="submission" date="2018-01" db="EMBL/GenBank/DDBJ databases">
        <title>Comparison of the Chinese Bamboo Partridge and Red Junglefowl genome sequences highlights the importance of demography in genome evolution.</title>
        <authorList>
            <person name="Tiley G.P."/>
            <person name="Kimball R.T."/>
            <person name="Braun E.L."/>
            <person name="Burleigh J.G."/>
        </authorList>
    </citation>
    <scope>NUCLEOTIDE SEQUENCE [LARGE SCALE GENOMIC DNA]</scope>
    <source>
        <strain evidence="3">RTK389</strain>
        <tissue evidence="3">Blood</tissue>
    </source>
</reference>
<protein>
    <recommendedName>
        <fullName evidence="2">EGF-like calcium-binding domain-containing protein</fullName>
    </recommendedName>
</protein>
<dbReference type="SMART" id="SM00179">
    <property type="entry name" value="EGF_CA"/>
    <property type="match status" value="1"/>
</dbReference>
<keyword evidence="4" id="KW-1185">Reference proteome</keyword>